<keyword evidence="10" id="KW-0398">Inositol biosynthesis</keyword>
<keyword evidence="9" id="KW-0444">Lipid biosynthesis</keyword>
<dbReference type="Pfam" id="PF07994">
    <property type="entry name" value="NAD_binding_5"/>
    <property type="match status" value="1"/>
</dbReference>
<evidence type="ECO:0000256" key="12">
    <source>
        <dbReference type="ARBA" id="ARBA00023098"/>
    </source>
</evidence>
<keyword evidence="11" id="KW-0520">NAD</keyword>
<comment type="subunit">
    <text evidence="6">Homotetramer.</text>
</comment>
<evidence type="ECO:0000256" key="11">
    <source>
        <dbReference type="ARBA" id="ARBA00023027"/>
    </source>
</evidence>
<dbReference type="EC" id="5.5.1.4" evidence="7"/>
<evidence type="ECO:0000256" key="5">
    <source>
        <dbReference type="ARBA" id="ARBA00010813"/>
    </source>
</evidence>
<comment type="cofactor">
    <cofactor evidence="2">
        <name>NAD(+)</name>
        <dbReference type="ChEBI" id="CHEBI:57540"/>
    </cofactor>
</comment>
<evidence type="ECO:0000259" key="17">
    <source>
        <dbReference type="Pfam" id="PF01658"/>
    </source>
</evidence>
<evidence type="ECO:0000256" key="4">
    <source>
        <dbReference type="ARBA" id="ARBA00005117"/>
    </source>
</evidence>
<evidence type="ECO:0000256" key="6">
    <source>
        <dbReference type="ARBA" id="ARBA00011881"/>
    </source>
</evidence>
<dbReference type="FunFam" id="3.40.50.720:FF:000334">
    <property type="entry name" value="Inositol-3-phosphate synthase"/>
    <property type="match status" value="1"/>
</dbReference>
<dbReference type="Pfam" id="PF01658">
    <property type="entry name" value="Inos-1-P_synth"/>
    <property type="match status" value="1"/>
</dbReference>
<reference evidence="18 19" key="1">
    <citation type="submission" date="2011-10" db="EMBL/GenBank/DDBJ databases">
        <authorList>
            <person name="Genoscope - CEA"/>
        </authorList>
    </citation>
    <scope>NUCLEOTIDE SEQUENCE [LARGE SCALE GENOMIC DNA]</scope>
    <source>
        <strain evidence="18 19">RCC 1105</strain>
    </source>
</reference>
<dbReference type="SUPFAM" id="SSF55347">
    <property type="entry name" value="Glyceraldehyde-3-phosphate dehydrogenase-like, C-terminal domain"/>
    <property type="match status" value="1"/>
</dbReference>
<dbReference type="InterPro" id="IPR013021">
    <property type="entry name" value="Myo-inos-1-P_Synthase_GAPDH"/>
</dbReference>
<dbReference type="GO" id="GO:0004512">
    <property type="term" value="F:inositol-3-phosphate synthase activity"/>
    <property type="evidence" value="ECO:0007669"/>
    <property type="project" value="UniProtKB-EC"/>
</dbReference>
<keyword evidence="15" id="KW-1208">Phospholipid metabolism</keyword>
<keyword evidence="19" id="KW-1185">Reference proteome</keyword>
<dbReference type="UniPathway" id="UPA00823">
    <property type="reaction ID" value="UER00787"/>
</dbReference>
<feature type="domain" description="Myo-inositol-1-phosphate synthase GAPDH-like" evidence="17">
    <location>
        <begin position="308"/>
        <end position="421"/>
    </location>
</feature>
<comment type="catalytic activity">
    <reaction evidence="1">
        <text>D-glucose 6-phosphate = 1D-myo-inositol 3-phosphate</text>
        <dbReference type="Rhea" id="RHEA:10716"/>
        <dbReference type="ChEBI" id="CHEBI:58401"/>
        <dbReference type="ChEBI" id="CHEBI:61548"/>
        <dbReference type="EC" id="5.5.1.4"/>
    </reaction>
</comment>
<dbReference type="InterPro" id="IPR036291">
    <property type="entry name" value="NAD(P)-bd_dom_sf"/>
</dbReference>
<dbReference type="AlphaFoldDB" id="K8F488"/>
<keyword evidence="13" id="KW-0594">Phospholipid biosynthesis</keyword>
<keyword evidence="14" id="KW-0413">Isomerase</keyword>
<evidence type="ECO:0000313" key="18">
    <source>
        <dbReference type="EMBL" id="CCO19640.1"/>
    </source>
</evidence>
<comment type="subcellular location">
    <subcellularLocation>
        <location evidence="3">Cytoplasm</location>
    </subcellularLocation>
</comment>
<gene>
    <name evidence="18" type="ordered locus">Bathy14g01910</name>
</gene>
<dbReference type="eggNOG" id="KOG0693">
    <property type="taxonomic scope" value="Eukaryota"/>
</dbReference>
<dbReference type="PIRSF" id="PIRSF015578">
    <property type="entry name" value="Myoinos-ppht_syn"/>
    <property type="match status" value="1"/>
</dbReference>
<evidence type="ECO:0000256" key="3">
    <source>
        <dbReference type="ARBA" id="ARBA00004496"/>
    </source>
</evidence>
<evidence type="ECO:0000256" key="8">
    <source>
        <dbReference type="ARBA" id="ARBA00022490"/>
    </source>
</evidence>
<dbReference type="GO" id="GO:0006021">
    <property type="term" value="P:inositol biosynthetic process"/>
    <property type="evidence" value="ECO:0007669"/>
    <property type="project" value="UniProtKB-UniPathway"/>
</dbReference>
<evidence type="ECO:0000313" key="19">
    <source>
        <dbReference type="Proteomes" id="UP000198341"/>
    </source>
</evidence>
<name>K8F488_9CHLO</name>
<evidence type="ECO:0000256" key="15">
    <source>
        <dbReference type="ARBA" id="ARBA00023264"/>
    </source>
</evidence>
<dbReference type="KEGG" id="bpg:Bathy14g01910"/>
<evidence type="ECO:0000256" key="2">
    <source>
        <dbReference type="ARBA" id="ARBA00001911"/>
    </source>
</evidence>
<dbReference type="OrthoDB" id="2887at2759"/>
<evidence type="ECO:0000256" key="14">
    <source>
        <dbReference type="ARBA" id="ARBA00023235"/>
    </source>
</evidence>
<comment type="pathway">
    <text evidence="4">Polyol metabolism; myo-inositol biosynthesis; myo-inositol from D-glucose 6-phosphate: step 1/2.</text>
</comment>
<proteinExistence type="inferred from homology"/>
<dbReference type="PANTHER" id="PTHR11510">
    <property type="entry name" value="MYO-INOSITOL-1 PHOSPHATE SYNTHASE"/>
    <property type="match status" value="1"/>
</dbReference>
<dbReference type="Proteomes" id="UP000198341">
    <property type="component" value="Chromosome 14"/>
</dbReference>
<sequence>MLIDHFEVSSPNVKYTADYIESSYNYQDTKLYKNAEKNTWLVEPIERGFVFRTHRKVPKLGIMLIGWGGNNGSTLTAGLIANRENMKWETKDGFHSPNYWGSLTQSSTCQIGKLNGQDYHVPFKNILPMVEPNDLQIDGWDISSLSLEKCVQRARVLDLDLQQQLVPYLKDLRPRPSIFDPGFVAANQKERADNIIEGEKQNQMEQIRADIRDFKEKSGVEKVVVMWTANTERYCKVEVGIHDTEKNLRAAIRAGNPEISPSTLYALACLDEDVPFINGSPQNTFVPGVLEAACRLRVLIGGDDFKTGQTKMKSVLVDFLIGAGIKPLSIASYNHLGNNDGKNLMEPGVFRSKEISKSNVVDDIVASNRILYKEGESPNHVVVIKYVPSVDDSKRAMDEYVSEIFMNGRNTISMHNTCEDSLLAAPLILDLCLITELLSRIELKYDDEESFRNFHPCAALLSYLTKSPLVPPGMSVTNALYKQRAMLENVFRAVVGLAPVSHMNLDLLIEQSNQAIYSPK</sequence>
<evidence type="ECO:0000256" key="16">
    <source>
        <dbReference type="ARBA" id="ARBA00070063"/>
    </source>
</evidence>
<dbReference type="InterPro" id="IPR002587">
    <property type="entry name" value="Myo-inos-1-P_Synthase"/>
</dbReference>
<evidence type="ECO:0000256" key="7">
    <source>
        <dbReference type="ARBA" id="ARBA00012125"/>
    </source>
</evidence>
<dbReference type="GeneID" id="19011880"/>
<dbReference type="EMBL" id="FO082265">
    <property type="protein sequence ID" value="CCO19640.1"/>
    <property type="molecule type" value="Genomic_DNA"/>
</dbReference>
<accession>K8F488</accession>
<dbReference type="FunFam" id="3.40.50.720:FF:000069">
    <property type="entry name" value="Inositol-3-phosphate synthase 1"/>
    <property type="match status" value="1"/>
</dbReference>
<comment type="similarity">
    <text evidence="5">Belongs to the myo-inositol 1-phosphate synthase family.</text>
</comment>
<keyword evidence="8" id="KW-0963">Cytoplasm</keyword>
<dbReference type="RefSeq" id="XP_007509183.1">
    <property type="nucleotide sequence ID" value="XM_007509121.1"/>
</dbReference>
<dbReference type="SUPFAM" id="SSF51735">
    <property type="entry name" value="NAD(P)-binding Rossmann-fold domains"/>
    <property type="match status" value="1"/>
</dbReference>
<dbReference type="GO" id="GO:0005737">
    <property type="term" value="C:cytoplasm"/>
    <property type="evidence" value="ECO:0007669"/>
    <property type="project" value="UniProtKB-SubCell"/>
</dbReference>
<evidence type="ECO:0000256" key="13">
    <source>
        <dbReference type="ARBA" id="ARBA00023209"/>
    </source>
</evidence>
<evidence type="ECO:0000256" key="10">
    <source>
        <dbReference type="ARBA" id="ARBA00022550"/>
    </source>
</evidence>
<keyword evidence="12" id="KW-0443">Lipid metabolism</keyword>
<dbReference type="Gene3D" id="3.40.50.720">
    <property type="entry name" value="NAD(P)-binding Rossmann-like Domain"/>
    <property type="match status" value="2"/>
</dbReference>
<dbReference type="STRING" id="41875.K8F488"/>
<organism evidence="18 19">
    <name type="scientific">Bathycoccus prasinos</name>
    <dbReference type="NCBI Taxonomy" id="41875"/>
    <lineage>
        <taxon>Eukaryota</taxon>
        <taxon>Viridiplantae</taxon>
        <taxon>Chlorophyta</taxon>
        <taxon>Mamiellophyceae</taxon>
        <taxon>Mamiellales</taxon>
        <taxon>Bathycoccaceae</taxon>
        <taxon>Bathycoccus</taxon>
    </lineage>
</organism>
<dbReference type="GO" id="GO:0008654">
    <property type="term" value="P:phospholipid biosynthetic process"/>
    <property type="evidence" value="ECO:0007669"/>
    <property type="project" value="UniProtKB-KW"/>
</dbReference>
<protein>
    <recommendedName>
        <fullName evidence="16">Inositol-3-phosphate synthase</fullName>
        <ecNumber evidence="7">5.5.1.4</ecNumber>
    </recommendedName>
</protein>
<evidence type="ECO:0000256" key="1">
    <source>
        <dbReference type="ARBA" id="ARBA00000113"/>
    </source>
</evidence>
<evidence type="ECO:0000256" key="9">
    <source>
        <dbReference type="ARBA" id="ARBA00022516"/>
    </source>
</evidence>